<keyword evidence="2" id="KW-1133">Transmembrane helix</keyword>
<evidence type="ECO:0008006" key="6">
    <source>
        <dbReference type="Google" id="ProtNLM"/>
    </source>
</evidence>
<dbReference type="KEGG" id="fax:FUAX_23660"/>
<sequence>MRIFTITALFVFCHLVSFADPVNKENATDQAIGKCYELKQPGDAVDMGTVGFENEFHLSFWIKAGSIDGYIPNIFFFEDLFIFGLNQRDRNFRIFSFNRNYMPTFRNTAIREHSWQHLIVCYAKDSLTLFQNGIKKGSLHYPLPKSNRSRLKFGGYYESGFYKWKIAKPMFVAEAITDEQAYALYSKTKLKHDLKRGLSFFSGRDKDGFTKAFGAEVANKLWEASGDGKSGYLNIPRDNKVFPKISNVRSGNSGTVCLWVLPVTEQDSVKKTYSRGALFNIDNAFRISLVNQRSLSFIPFASGNTTHTSRLPISKNYPSHFAITFSEHGNATFYFNGILVTRAPIGIFTPFPKAEVEIGTDYWEFDFEGKIYDVGYWTRELSKREIFELYSYPEASTDLLQEEAKVTTNETSTHVVITVILIMLILVIAYWSNRLTNNKQKKNRAKKSDVTPKTKRPAKRQESGHKHKIKLLGPLEVLNSEQENAVTNMPPKLKEIFAFILLRSIENRPVRTAELHDIFWPNYSHQKSKNNRSVSIRRIRETLENSPYVKLVYDRAGLWTVICDDYETCDFAELRELIRNGNPEYLKLITGILERGKFFPSEKYQSLRPFRLELNELLRHCFETLKKSTSQLDQKERARLLEAMLLHDPGFKACEEALNAVS</sequence>
<dbReference type="EMBL" id="AP025314">
    <property type="protein sequence ID" value="BDD09934.1"/>
    <property type="molecule type" value="Genomic_DNA"/>
</dbReference>
<evidence type="ECO:0000256" key="2">
    <source>
        <dbReference type="SAM" id="Phobius"/>
    </source>
</evidence>
<organism evidence="4 5">
    <name type="scientific">Fulvitalea axinellae</name>
    <dbReference type="NCBI Taxonomy" id="1182444"/>
    <lineage>
        <taxon>Bacteria</taxon>
        <taxon>Pseudomonadati</taxon>
        <taxon>Bacteroidota</taxon>
        <taxon>Cytophagia</taxon>
        <taxon>Cytophagales</taxon>
        <taxon>Persicobacteraceae</taxon>
        <taxon>Fulvitalea</taxon>
    </lineage>
</organism>
<dbReference type="GO" id="GO:0006355">
    <property type="term" value="P:regulation of DNA-templated transcription"/>
    <property type="evidence" value="ECO:0007669"/>
    <property type="project" value="TreeGrafter"/>
</dbReference>
<dbReference type="Proteomes" id="UP001348817">
    <property type="component" value="Chromosome"/>
</dbReference>
<dbReference type="Pfam" id="PF13385">
    <property type="entry name" value="Laminin_G_3"/>
    <property type="match status" value="2"/>
</dbReference>
<keyword evidence="5" id="KW-1185">Reference proteome</keyword>
<dbReference type="Gene3D" id="2.60.120.200">
    <property type="match status" value="2"/>
</dbReference>
<keyword evidence="3" id="KW-0732">Signal</keyword>
<dbReference type="AlphaFoldDB" id="A0AAU9D5Z9"/>
<keyword evidence="2" id="KW-0812">Transmembrane</keyword>
<evidence type="ECO:0000313" key="4">
    <source>
        <dbReference type="EMBL" id="BDD09934.1"/>
    </source>
</evidence>
<feature type="region of interest" description="Disordered" evidence="1">
    <location>
        <begin position="439"/>
        <end position="465"/>
    </location>
</feature>
<dbReference type="RefSeq" id="WP_338391518.1">
    <property type="nucleotide sequence ID" value="NZ_AP025314.1"/>
</dbReference>
<dbReference type="GO" id="GO:0003677">
    <property type="term" value="F:DNA binding"/>
    <property type="evidence" value="ECO:0007669"/>
    <property type="project" value="TreeGrafter"/>
</dbReference>
<feature type="transmembrane region" description="Helical" evidence="2">
    <location>
        <begin position="415"/>
        <end position="432"/>
    </location>
</feature>
<keyword evidence="2" id="KW-0472">Membrane</keyword>
<dbReference type="InterPro" id="IPR051677">
    <property type="entry name" value="AfsR-DnrI-RedD_regulator"/>
</dbReference>
<gene>
    <name evidence="4" type="ORF">FUAX_23660</name>
</gene>
<evidence type="ECO:0000256" key="3">
    <source>
        <dbReference type="SAM" id="SignalP"/>
    </source>
</evidence>
<dbReference type="PANTHER" id="PTHR35807:SF1">
    <property type="entry name" value="TRANSCRIPTIONAL REGULATOR REDD"/>
    <property type="match status" value="1"/>
</dbReference>
<name>A0AAU9D5Z9_9BACT</name>
<feature type="signal peptide" evidence="3">
    <location>
        <begin position="1"/>
        <end position="19"/>
    </location>
</feature>
<accession>A0AAU9D5Z9</accession>
<reference evidence="4 5" key="1">
    <citation type="submission" date="2021-12" db="EMBL/GenBank/DDBJ databases">
        <title>Genome sequencing of bacteria with rrn-lacking chromosome and rrn-plasmid.</title>
        <authorList>
            <person name="Anda M."/>
            <person name="Iwasaki W."/>
        </authorList>
    </citation>
    <scope>NUCLEOTIDE SEQUENCE [LARGE SCALE GENOMIC DNA]</scope>
    <source>
        <strain evidence="4 5">DSM 100852</strain>
    </source>
</reference>
<evidence type="ECO:0000313" key="5">
    <source>
        <dbReference type="Proteomes" id="UP001348817"/>
    </source>
</evidence>
<dbReference type="GO" id="GO:0004553">
    <property type="term" value="F:hydrolase activity, hydrolyzing O-glycosyl compounds"/>
    <property type="evidence" value="ECO:0007669"/>
    <property type="project" value="UniProtKB-ARBA"/>
</dbReference>
<dbReference type="Gene3D" id="1.10.10.10">
    <property type="entry name" value="Winged helix-like DNA-binding domain superfamily/Winged helix DNA-binding domain"/>
    <property type="match status" value="1"/>
</dbReference>
<proteinExistence type="predicted"/>
<dbReference type="SUPFAM" id="SSF49899">
    <property type="entry name" value="Concanavalin A-like lectins/glucanases"/>
    <property type="match status" value="2"/>
</dbReference>
<protein>
    <recommendedName>
        <fullName evidence="6">LamG-like jellyroll fold domain-containing protein</fullName>
    </recommendedName>
</protein>
<evidence type="ECO:0000256" key="1">
    <source>
        <dbReference type="SAM" id="MobiDB-lite"/>
    </source>
</evidence>
<dbReference type="InterPro" id="IPR036388">
    <property type="entry name" value="WH-like_DNA-bd_sf"/>
</dbReference>
<dbReference type="GO" id="GO:0005975">
    <property type="term" value="P:carbohydrate metabolic process"/>
    <property type="evidence" value="ECO:0007669"/>
    <property type="project" value="UniProtKB-ARBA"/>
</dbReference>
<dbReference type="PANTHER" id="PTHR35807">
    <property type="entry name" value="TRANSCRIPTIONAL REGULATOR REDD-RELATED"/>
    <property type="match status" value="1"/>
</dbReference>
<feature type="chain" id="PRO_5043639182" description="LamG-like jellyroll fold domain-containing protein" evidence="3">
    <location>
        <begin position="20"/>
        <end position="662"/>
    </location>
</feature>
<dbReference type="InterPro" id="IPR013320">
    <property type="entry name" value="ConA-like_dom_sf"/>
</dbReference>